<evidence type="ECO:0000313" key="2">
    <source>
        <dbReference type="EMBL" id="SNX70272.1"/>
    </source>
</evidence>
<name>A0A285CRW2_9RHOB</name>
<dbReference type="OrthoDB" id="582835at2"/>
<evidence type="ECO:0000259" key="1">
    <source>
        <dbReference type="Pfam" id="PF12680"/>
    </source>
</evidence>
<dbReference type="RefSeq" id="WP_097030262.1">
    <property type="nucleotide sequence ID" value="NZ_OAOQ01000005.1"/>
</dbReference>
<reference evidence="3" key="1">
    <citation type="submission" date="2017-08" db="EMBL/GenBank/DDBJ databases">
        <authorList>
            <person name="Varghese N."/>
            <person name="Submissions S."/>
        </authorList>
    </citation>
    <scope>NUCLEOTIDE SEQUENCE [LARGE SCALE GENOMIC DNA]</scope>
    <source>
        <strain evidence="3">JA234</strain>
    </source>
</reference>
<accession>A0A285CRW2</accession>
<gene>
    <name evidence="2" type="ORF">SAMN05878503_105181</name>
</gene>
<proteinExistence type="predicted"/>
<dbReference type="Gene3D" id="3.10.450.50">
    <property type="match status" value="1"/>
</dbReference>
<dbReference type="InterPro" id="IPR032710">
    <property type="entry name" value="NTF2-like_dom_sf"/>
</dbReference>
<sequence length="132" mass="14736">MTHEVIERYYAAFNAGDAAAMLDCVTDDIEHRVNEGDVRHGRAKFAEFCAHMGVSYRETLRDMVIFSNGDGSRAAAEFTVHGEYLRTDPGLPEAHGQTYVLPAGAFFDLRGGRISRVTTFYNLSDWIRQVSA</sequence>
<keyword evidence="3" id="KW-1185">Reference proteome</keyword>
<dbReference type="Proteomes" id="UP000219467">
    <property type="component" value="Unassembled WGS sequence"/>
</dbReference>
<feature type="domain" description="SnoaL-like" evidence="1">
    <location>
        <begin position="6"/>
        <end position="116"/>
    </location>
</feature>
<organism evidence="2 3">
    <name type="scientific">Cereibacter ovatus</name>
    <dbReference type="NCBI Taxonomy" id="439529"/>
    <lineage>
        <taxon>Bacteria</taxon>
        <taxon>Pseudomonadati</taxon>
        <taxon>Pseudomonadota</taxon>
        <taxon>Alphaproteobacteria</taxon>
        <taxon>Rhodobacterales</taxon>
        <taxon>Paracoccaceae</taxon>
        <taxon>Cereibacter</taxon>
    </lineage>
</organism>
<evidence type="ECO:0000313" key="3">
    <source>
        <dbReference type="Proteomes" id="UP000219467"/>
    </source>
</evidence>
<dbReference type="Pfam" id="PF12680">
    <property type="entry name" value="SnoaL_2"/>
    <property type="match status" value="1"/>
</dbReference>
<dbReference type="InterPro" id="IPR011721">
    <property type="entry name" value="CHP02096"/>
</dbReference>
<dbReference type="NCBIfam" id="TIGR02096">
    <property type="entry name" value="ketosteroid isomerase-related protein"/>
    <property type="match status" value="1"/>
</dbReference>
<keyword evidence="2" id="KW-0413">Isomerase</keyword>
<dbReference type="EMBL" id="OAOQ01000005">
    <property type="protein sequence ID" value="SNX70272.1"/>
    <property type="molecule type" value="Genomic_DNA"/>
</dbReference>
<dbReference type="SUPFAM" id="SSF54427">
    <property type="entry name" value="NTF2-like"/>
    <property type="match status" value="1"/>
</dbReference>
<protein>
    <submittedName>
        <fullName evidence="2">Steroid delta-isomerase-like uncharacterized protein</fullName>
    </submittedName>
</protein>
<dbReference type="AlphaFoldDB" id="A0A285CRW2"/>
<dbReference type="GO" id="GO:0016853">
    <property type="term" value="F:isomerase activity"/>
    <property type="evidence" value="ECO:0007669"/>
    <property type="project" value="UniProtKB-KW"/>
</dbReference>
<dbReference type="InterPro" id="IPR037401">
    <property type="entry name" value="SnoaL-like"/>
</dbReference>